<protein>
    <submittedName>
        <fullName evidence="1">Uncharacterized protein</fullName>
    </submittedName>
</protein>
<organism evidence="1 2">
    <name type="scientific">Rubus argutus</name>
    <name type="common">Southern blackberry</name>
    <dbReference type="NCBI Taxonomy" id="59490"/>
    <lineage>
        <taxon>Eukaryota</taxon>
        <taxon>Viridiplantae</taxon>
        <taxon>Streptophyta</taxon>
        <taxon>Embryophyta</taxon>
        <taxon>Tracheophyta</taxon>
        <taxon>Spermatophyta</taxon>
        <taxon>Magnoliopsida</taxon>
        <taxon>eudicotyledons</taxon>
        <taxon>Gunneridae</taxon>
        <taxon>Pentapetalae</taxon>
        <taxon>rosids</taxon>
        <taxon>fabids</taxon>
        <taxon>Rosales</taxon>
        <taxon>Rosaceae</taxon>
        <taxon>Rosoideae</taxon>
        <taxon>Rosoideae incertae sedis</taxon>
        <taxon>Rubus</taxon>
    </lineage>
</organism>
<gene>
    <name evidence="1" type="ORF">M0R45_006598</name>
</gene>
<dbReference type="Proteomes" id="UP001457282">
    <property type="component" value="Unassembled WGS sequence"/>
</dbReference>
<sequence>MQGRRSQQLELVPPNSEIEQYFWELRKSAVFVPLPLSPLCTDSESSDLEEVQEDMAANANRTLKELAAPDLDATPLCIEYDNVEDGGST</sequence>
<dbReference type="AlphaFoldDB" id="A0AAW1YQZ4"/>
<reference evidence="1 2" key="1">
    <citation type="journal article" date="2023" name="G3 (Bethesda)">
        <title>A chromosome-length genome assembly and annotation of blackberry (Rubus argutus, cv. 'Hillquist').</title>
        <authorList>
            <person name="Bruna T."/>
            <person name="Aryal R."/>
            <person name="Dudchenko O."/>
            <person name="Sargent D.J."/>
            <person name="Mead D."/>
            <person name="Buti M."/>
            <person name="Cavallini A."/>
            <person name="Hytonen T."/>
            <person name="Andres J."/>
            <person name="Pham M."/>
            <person name="Weisz D."/>
            <person name="Mascagni F."/>
            <person name="Usai G."/>
            <person name="Natali L."/>
            <person name="Bassil N."/>
            <person name="Fernandez G.E."/>
            <person name="Lomsadze A."/>
            <person name="Armour M."/>
            <person name="Olukolu B."/>
            <person name="Poorten T."/>
            <person name="Britton C."/>
            <person name="Davik J."/>
            <person name="Ashrafi H."/>
            <person name="Aiden E.L."/>
            <person name="Borodovsky M."/>
            <person name="Worthington M."/>
        </authorList>
    </citation>
    <scope>NUCLEOTIDE SEQUENCE [LARGE SCALE GENOMIC DNA]</scope>
    <source>
        <strain evidence="1">PI 553951</strain>
    </source>
</reference>
<keyword evidence="2" id="KW-1185">Reference proteome</keyword>
<evidence type="ECO:0000313" key="1">
    <source>
        <dbReference type="EMBL" id="KAK9951138.1"/>
    </source>
</evidence>
<proteinExistence type="predicted"/>
<evidence type="ECO:0000313" key="2">
    <source>
        <dbReference type="Proteomes" id="UP001457282"/>
    </source>
</evidence>
<comment type="caution">
    <text evidence="1">The sequence shown here is derived from an EMBL/GenBank/DDBJ whole genome shotgun (WGS) entry which is preliminary data.</text>
</comment>
<name>A0AAW1YQZ4_RUBAR</name>
<dbReference type="EMBL" id="JBEDUW010000001">
    <property type="protein sequence ID" value="KAK9951138.1"/>
    <property type="molecule type" value="Genomic_DNA"/>
</dbReference>
<accession>A0AAW1YQZ4</accession>